<reference evidence="1" key="1">
    <citation type="submission" date="2021-03" db="EMBL/GenBank/DDBJ databases">
        <authorList>
            <consortium name="DOE Joint Genome Institute"/>
            <person name="Ahrendt S."/>
            <person name="Looney B.P."/>
            <person name="Miyauchi S."/>
            <person name="Morin E."/>
            <person name="Drula E."/>
            <person name="Courty P.E."/>
            <person name="Chicoki N."/>
            <person name="Fauchery L."/>
            <person name="Kohler A."/>
            <person name="Kuo A."/>
            <person name="Labutti K."/>
            <person name="Pangilinan J."/>
            <person name="Lipzen A."/>
            <person name="Riley R."/>
            <person name="Andreopoulos W."/>
            <person name="He G."/>
            <person name="Johnson J."/>
            <person name="Barry K.W."/>
            <person name="Grigoriev I.V."/>
            <person name="Nagy L."/>
            <person name="Hibbett D."/>
            <person name="Henrissat B."/>
            <person name="Matheny P.B."/>
            <person name="Labbe J."/>
            <person name="Martin F."/>
        </authorList>
    </citation>
    <scope>NUCLEOTIDE SEQUENCE</scope>
    <source>
        <strain evidence="1">HHB10654</strain>
    </source>
</reference>
<protein>
    <submittedName>
        <fullName evidence="1">SET domain-containing protein</fullName>
    </submittedName>
</protein>
<dbReference type="EMBL" id="MU277215">
    <property type="protein sequence ID" value="KAI0060923.1"/>
    <property type="molecule type" value="Genomic_DNA"/>
</dbReference>
<keyword evidence="2" id="KW-1185">Reference proteome</keyword>
<dbReference type="Proteomes" id="UP000814140">
    <property type="component" value="Unassembled WGS sequence"/>
</dbReference>
<evidence type="ECO:0000313" key="2">
    <source>
        <dbReference type="Proteomes" id="UP000814140"/>
    </source>
</evidence>
<accession>A0ACB8SYJ8</accession>
<sequence>MSSARVQTLLAWCASQRIRLAPAVHLVYDAASGVSVRTGAHALAPGQTLVTIPKGAVLSARACGGADAAVGLDAQLALARALLGEQRKGRGSRWWGYLQSLPSAHEWTGIGLFWGVGADDAVSGGADGRAARRWLLCTEAGALLGDSTLLQDAIREYYDAEVRRWYPEAEDGGWVAFRQAFALVSARAFLVDGYHGLALVPVADAFNHTGEHDVQLETDFDVCPECGALGACSHDGDAGAGLGTESEEDVCEMRTVRCVCADSEVFNTYGAGLGSAELVVRYGFTLDPGEWDVVRFPVGETTGLAGDATDGGSATWEGSELVGTLAGLAVSADGVVSHGLWAACAAGSGWAGPLGCLAEAQVRAESGAAVSAAEAAAIARVCAAVAGLCRARVRRVAQVLPATSLSLSASLSSSATSAAIARTSGGPRREVAAGLALAEVSVLEACIDAWESLKADVDRAADGVDQRQCGEGVDLPEQPGGVPGPLLIGSADLDVLYLDLRYIAICVVAKSPPQLAHRNSHTATPPPSPPQPRPPPPSLAAMDTQWCLTCNRHLEGDADVYCSPACYNYDNPNTPSAPPRQLHDPYRWPGSDRAGILAWAHAIPPDSEPTPAPAAPPSLRPSLLQLRRAPLPPSLSVPASAPSPSSVPRSIPPTALRTDSVDDSATVTTATTADSIATPYEGSARERRGIVGAIAKRVGAWVGPRRDDHRVVVAVAGEEDDGDPRAFEPWGSDAMLSGWFAKQPQTQQQPQQPQQPKERDSQREREREALRTRGRKPARAAYVYC</sequence>
<name>A0ACB8SYJ8_9AGAM</name>
<proteinExistence type="predicted"/>
<reference evidence="1" key="2">
    <citation type="journal article" date="2022" name="New Phytol.">
        <title>Evolutionary transition to the ectomycorrhizal habit in the genomes of a hyperdiverse lineage of mushroom-forming fungi.</title>
        <authorList>
            <person name="Looney B."/>
            <person name="Miyauchi S."/>
            <person name="Morin E."/>
            <person name="Drula E."/>
            <person name="Courty P.E."/>
            <person name="Kohler A."/>
            <person name="Kuo A."/>
            <person name="LaButti K."/>
            <person name="Pangilinan J."/>
            <person name="Lipzen A."/>
            <person name="Riley R."/>
            <person name="Andreopoulos W."/>
            <person name="He G."/>
            <person name="Johnson J."/>
            <person name="Nolan M."/>
            <person name="Tritt A."/>
            <person name="Barry K.W."/>
            <person name="Grigoriev I.V."/>
            <person name="Nagy L.G."/>
            <person name="Hibbett D."/>
            <person name="Henrissat B."/>
            <person name="Matheny P.B."/>
            <person name="Labbe J."/>
            <person name="Martin F.M."/>
        </authorList>
    </citation>
    <scope>NUCLEOTIDE SEQUENCE</scope>
    <source>
        <strain evidence="1">HHB10654</strain>
    </source>
</reference>
<comment type="caution">
    <text evidence="1">The sequence shown here is derived from an EMBL/GenBank/DDBJ whole genome shotgun (WGS) entry which is preliminary data.</text>
</comment>
<evidence type="ECO:0000313" key="1">
    <source>
        <dbReference type="EMBL" id="KAI0060923.1"/>
    </source>
</evidence>
<gene>
    <name evidence="1" type="ORF">BV25DRAFT_1917204</name>
</gene>
<organism evidence="1 2">
    <name type="scientific">Artomyces pyxidatus</name>
    <dbReference type="NCBI Taxonomy" id="48021"/>
    <lineage>
        <taxon>Eukaryota</taxon>
        <taxon>Fungi</taxon>
        <taxon>Dikarya</taxon>
        <taxon>Basidiomycota</taxon>
        <taxon>Agaricomycotina</taxon>
        <taxon>Agaricomycetes</taxon>
        <taxon>Russulales</taxon>
        <taxon>Auriscalpiaceae</taxon>
        <taxon>Artomyces</taxon>
    </lineage>
</organism>